<organism evidence="1">
    <name type="scientific">uncultured Caudovirales phage</name>
    <dbReference type="NCBI Taxonomy" id="2100421"/>
    <lineage>
        <taxon>Viruses</taxon>
        <taxon>Duplodnaviria</taxon>
        <taxon>Heunggongvirae</taxon>
        <taxon>Uroviricota</taxon>
        <taxon>Caudoviricetes</taxon>
        <taxon>Peduoviridae</taxon>
        <taxon>Maltschvirus</taxon>
        <taxon>Maltschvirus maltsch</taxon>
    </lineage>
</organism>
<protein>
    <submittedName>
        <fullName evidence="1">Uncharacterized protein</fullName>
    </submittedName>
</protein>
<reference evidence="1" key="1">
    <citation type="submission" date="2020-04" db="EMBL/GenBank/DDBJ databases">
        <authorList>
            <person name="Chiriac C."/>
            <person name="Salcher M."/>
            <person name="Ghai R."/>
            <person name="Kavagutti S V."/>
        </authorList>
    </citation>
    <scope>NUCLEOTIDE SEQUENCE</scope>
</reference>
<sequence length="59" mass="7024">MTLKEKFEEILIAFWTSDWEGQCEQVADEFAIGFAEWLFNIDKEALKKQLNHFKEEKGL</sequence>
<name>A0A6J5LSN9_9CAUD</name>
<accession>A0A6J5LSN9</accession>
<dbReference type="EMBL" id="LR796313">
    <property type="protein sequence ID" value="CAB4136213.1"/>
    <property type="molecule type" value="Genomic_DNA"/>
</dbReference>
<gene>
    <name evidence="1" type="ORF">UFOVP299_28</name>
</gene>
<evidence type="ECO:0000313" key="1">
    <source>
        <dbReference type="EMBL" id="CAB4136213.1"/>
    </source>
</evidence>
<proteinExistence type="predicted"/>